<evidence type="ECO:0000313" key="5">
    <source>
        <dbReference type="EMBL" id="QLF71237.1"/>
    </source>
</evidence>
<protein>
    <submittedName>
        <fullName evidence="5">Methyltransferase</fullName>
    </submittedName>
</protein>
<evidence type="ECO:0000256" key="3">
    <source>
        <dbReference type="ARBA" id="ARBA00022691"/>
    </source>
</evidence>
<dbReference type="InterPro" id="IPR001077">
    <property type="entry name" value="COMT_C"/>
</dbReference>
<dbReference type="PROSITE" id="PS51683">
    <property type="entry name" value="SAM_OMT_II"/>
    <property type="match status" value="1"/>
</dbReference>
<keyword evidence="3" id="KW-0949">S-adenosyl-L-methionine</keyword>
<dbReference type="Proteomes" id="UP000308530">
    <property type="component" value="Chromosome"/>
</dbReference>
<dbReference type="PANTHER" id="PTHR43712">
    <property type="entry name" value="PUTATIVE (AFU_ORTHOLOGUE AFUA_4G14580)-RELATED"/>
    <property type="match status" value="1"/>
</dbReference>
<gene>
    <name evidence="5" type="ORF">FE840_002315</name>
</gene>
<dbReference type="EMBL" id="CP058350">
    <property type="protein sequence ID" value="QLF71237.1"/>
    <property type="molecule type" value="Genomic_DNA"/>
</dbReference>
<evidence type="ECO:0000256" key="1">
    <source>
        <dbReference type="ARBA" id="ARBA00022603"/>
    </source>
</evidence>
<feature type="domain" description="O-methyltransferase C-terminal" evidence="4">
    <location>
        <begin position="180"/>
        <end position="361"/>
    </location>
</feature>
<name>A0ABX6QSR2_9HYPH</name>
<evidence type="ECO:0000259" key="4">
    <source>
        <dbReference type="Pfam" id="PF00891"/>
    </source>
</evidence>
<dbReference type="InterPro" id="IPR036390">
    <property type="entry name" value="WH_DNA-bd_sf"/>
</dbReference>
<dbReference type="Gene3D" id="1.10.10.10">
    <property type="entry name" value="Winged helix-like DNA-binding domain superfamily/Winged helix DNA-binding domain"/>
    <property type="match status" value="1"/>
</dbReference>
<dbReference type="Gene3D" id="1.10.287.1350">
    <property type="match status" value="1"/>
</dbReference>
<keyword evidence="6" id="KW-1185">Reference proteome</keyword>
<dbReference type="CDD" id="cd02440">
    <property type="entry name" value="AdoMet_MTases"/>
    <property type="match status" value="1"/>
</dbReference>
<keyword evidence="1 5" id="KW-0489">Methyltransferase</keyword>
<organism evidence="5 6">
    <name type="scientific">Peteryoungia desertarenae</name>
    <dbReference type="NCBI Taxonomy" id="1813451"/>
    <lineage>
        <taxon>Bacteria</taxon>
        <taxon>Pseudomonadati</taxon>
        <taxon>Pseudomonadota</taxon>
        <taxon>Alphaproteobacteria</taxon>
        <taxon>Hyphomicrobiales</taxon>
        <taxon>Rhizobiaceae</taxon>
        <taxon>Peteryoungia</taxon>
    </lineage>
</organism>
<keyword evidence="2" id="KW-0808">Transferase</keyword>
<dbReference type="PANTHER" id="PTHR43712:SF2">
    <property type="entry name" value="O-METHYLTRANSFERASE CICE"/>
    <property type="match status" value="1"/>
</dbReference>
<dbReference type="InterPro" id="IPR016461">
    <property type="entry name" value="COMT-like"/>
</dbReference>
<sequence>MMPDVGGAPETWSTRFRLWRNRQIASSRFRQMMSRWPVTRWIANRKSNQMFHLVSGFVHSQILWTCVRLDLFNVLVDRCLSTNELAKHCDLPIDRMRLLLQQAERLGLILSQTNDRWLLDDAGAVIASDRGLALMVLHHQMFYRDLLKPDDLLRSQYPQTELASYWAYAHHQAPEAIGDENCAPYSELMRESQAMMTDCILGSHHFGNYRTVTDVGGGEAAFLTALGQRYNKPYLSLFDLPAVAKRARKRLEEAKLTQRAEVHGGDFSKDELPADRLGKDDCVTLIRILCDHDDDRVLRILRNLHRSMQPGCHLIVAEAMAGKSGGSRLAALYFSHYFLAMGSGRCRSTDEIRALLTEAGFVAFRARTSTNPLLATLVLAQR</sequence>
<dbReference type="Pfam" id="PF00891">
    <property type="entry name" value="Methyltransf_2"/>
    <property type="match status" value="1"/>
</dbReference>
<dbReference type="InterPro" id="IPR036388">
    <property type="entry name" value="WH-like_DNA-bd_sf"/>
</dbReference>
<accession>A0ABX6QSR2</accession>
<proteinExistence type="predicted"/>
<dbReference type="Gene3D" id="3.40.50.150">
    <property type="entry name" value="Vaccinia Virus protein VP39"/>
    <property type="match status" value="1"/>
</dbReference>
<dbReference type="SUPFAM" id="SSF46785">
    <property type="entry name" value="Winged helix' DNA-binding domain"/>
    <property type="match status" value="1"/>
</dbReference>
<evidence type="ECO:0000313" key="6">
    <source>
        <dbReference type="Proteomes" id="UP000308530"/>
    </source>
</evidence>
<reference evidence="5 6" key="1">
    <citation type="submission" date="2020-06" db="EMBL/GenBank/DDBJ databases">
        <title>Genome sequence of Rhizobium sp strain ADMK78.</title>
        <authorList>
            <person name="Rahi P."/>
        </authorList>
    </citation>
    <scope>NUCLEOTIDE SEQUENCE [LARGE SCALE GENOMIC DNA]</scope>
    <source>
        <strain evidence="5 6">ADMK78</strain>
    </source>
</reference>
<dbReference type="SUPFAM" id="SSF53335">
    <property type="entry name" value="S-adenosyl-L-methionine-dependent methyltransferases"/>
    <property type="match status" value="1"/>
</dbReference>
<evidence type="ECO:0000256" key="2">
    <source>
        <dbReference type="ARBA" id="ARBA00022679"/>
    </source>
</evidence>
<dbReference type="PIRSF" id="PIRSF005739">
    <property type="entry name" value="O-mtase"/>
    <property type="match status" value="1"/>
</dbReference>
<dbReference type="InterPro" id="IPR029063">
    <property type="entry name" value="SAM-dependent_MTases_sf"/>
</dbReference>
<dbReference type="GO" id="GO:0008168">
    <property type="term" value="F:methyltransferase activity"/>
    <property type="evidence" value="ECO:0007669"/>
    <property type="project" value="UniProtKB-KW"/>
</dbReference>
<dbReference type="GO" id="GO:0032259">
    <property type="term" value="P:methylation"/>
    <property type="evidence" value="ECO:0007669"/>
    <property type="project" value="UniProtKB-KW"/>
</dbReference>